<dbReference type="InterPro" id="IPR004648">
    <property type="entry name" value="Oligpept_transpt"/>
</dbReference>
<keyword evidence="7 9" id="KW-1133">Transmembrane helix</keyword>
<evidence type="ECO:0000313" key="10">
    <source>
        <dbReference type="EMBL" id="PMD52931.1"/>
    </source>
</evidence>
<organism evidence="10 11">
    <name type="scientific">Hyaloscypha bicolor E</name>
    <dbReference type="NCBI Taxonomy" id="1095630"/>
    <lineage>
        <taxon>Eukaryota</taxon>
        <taxon>Fungi</taxon>
        <taxon>Dikarya</taxon>
        <taxon>Ascomycota</taxon>
        <taxon>Pezizomycotina</taxon>
        <taxon>Leotiomycetes</taxon>
        <taxon>Helotiales</taxon>
        <taxon>Hyaloscyphaceae</taxon>
        <taxon>Hyaloscypha</taxon>
        <taxon>Hyaloscypha bicolor</taxon>
    </lineage>
</organism>
<evidence type="ECO:0000256" key="7">
    <source>
        <dbReference type="ARBA" id="ARBA00022989"/>
    </source>
</evidence>
<accession>A0A2J6SQ87</accession>
<reference evidence="10 11" key="1">
    <citation type="submission" date="2016-04" db="EMBL/GenBank/DDBJ databases">
        <title>A degradative enzymes factory behind the ericoid mycorrhizal symbiosis.</title>
        <authorList>
            <consortium name="DOE Joint Genome Institute"/>
            <person name="Martino E."/>
            <person name="Morin E."/>
            <person name="Grelet G."/>
            <person name="Kuo A."/>
            <person name="Kohler A."/>
            <person name="Daghino S."/>
            <person name="Barry K."/>
            <person name="Choi C."/>
            <person name="Cichocki N."/>
            <person name="Clum A."/>
            <person name="Copeland A."/>
            <person name="Hainaut M."/>
            <person name="Haridas S."/>
            <person name="Labutti K."/>
            <person name="Lindquist E."/>
            <person name="Lipzen A."/>
            <person name="Khouja H.-R."/>
            <person name="Murat C."/>
            <person name="Ohm R."/>
            <person name="Olson A."/>
            <person name="Spatafora J."/>
            <person name="Veneault-Fourrey C."/>
            <person name="Henrissat B."/>
            <person name="Grigoriev I."/>
            <person name="Martin F."/>
            <person name="Perotto S."/>
        </authorList>
    </citation>
    <scope>NUCLEOTIDE SEQUENCE [LARGE SCALE GENOMIC DNA]</scope>
    <source>
        <strain evidence="10 11">E</strain>
    </source>
</reference>
<comment type="similarity">
    <text evidence="2">Belongs to the oligopeptide OPT transporter family.</text>
</comment>
<comment type="subcellular location">
    <subcellularLocation>
        <location evidence="1">Membrane</location>
        <topology evidence="1">Multi-pass membrane protein</topology>
    </subcellularLocation>
</comment>
<dbReference type="RefSeq" id="XP_024729835.1">
    <property type="nucleotide sequence ID" value="XM_024885281.1"/>
</dbReference>
<evidence type="ECO:0000256" key="5">
    <source>
        <dbReference type="ARBA" id="ARBA00022856"/>
    </source>
</evidence>
<keyword evidence="6" id="KW-0653">Protein transport</keyword>
<evidence type="ECO:0000256" key="6">
    <source>
        <dbReference type="ARBA" id="ARBA00022927"/>
    </source>
</evidence>
<gene>
    <name evidence="10" type="ORF">K444DRAFT_647036</name>
</gene>
<proteinExistence type="inferred from homology"/>
<keyword evidence="11" id="KW-1185">Reference proteome</keyword>
<dbReference type="GeneID" id="36593358"/>
<sequence length="243" mass="27106">MNAFSFATCLAWPTNLSWWALIIALLISFVWTIPIGIVYATINIHLGLNVFTEYIIGYMQPGRPLAMMLFKTYGYITIASHEPGPFLPARPEAWPLSQVVGTLWSCVVQLGTMEWALDHIKGICKSGQANNFTCPGLASSSTPHLQYFWLAGALVPIIIYLIAGTFPRSKARFVSAPIFFSGMGQLLPAIPLSYLSWSLVEFAFQKFIRNRYRGYAPAGTLDYLQIAVQKKVTRGQTFGPKVW</sequence>
<evidence type="ECO:0000256" key="1">
    <source>
        <dbReference type="ARBA" id="ARBA00004141"/>
    </source>
</evidence>
<evidence type="ECO:0000256" key="4">
    <source>
        <dbReference type="ARBA" id="ARBA00022692"/>
    </source>
</evidence>
<evidence type="ECO:0000313" key="11">
    <source>
        <dbReference type="Proteomes" id="UP000235371"/>
    </source>
</evidence>
<dbReference type="AlphaFoldDB" id="A0A2J6SQ87"/>
<dbReference type="NCBIfam" id="TIGR00728">
    <property type="entry name" value="OPT_sfam"/>
    <property type="match status" value="1"/>
</dbReference>
<evidence type="ECO:0000256" key="9">
    <source>
        <dbReference type="SAM" id="Phobius"/>
    </source>
</evidence>
<feature type="transmembrane region" description="Helical" evidence="9">
    <location>
        <begin position="147"/>
        <end position="166"/>
    </location>
</feature>
<keyword evidence="3" id="KW-0813">Transport</keyword>
<dbReference type="InterPro" id="IPR004813">
    <property type="entry name" value="OPT"/>
</dbReference>
<dbReference type="GO" id="GO:0035673">
    <property type="term" value="F:oligopeptide transmembrane transporter activity"/>
    <property type="evidence" value="ECO:0007669"/>
    <property type="project" value="InterPro"/>
</dbReference>
<dbReference type="EMBL" id="KZ613895">
    <property type="protein sequence ID" value="PMD52931.1"/>
    <property type="molecule type" value="Genomic_DNA"/>
</dbReference>
<keyword evidence="5" id="KW-0571">Peptide transport</keyword>
<dbReference type="GO" id="GO:0016020">
    <property type="term" value="C:membrane"/>
    <property type="evidence" value="ECO:0007669"/>
    <property type="project" value="UniProtKB-SubCell"/>
</dbReference>
<dbReference type="GO" id="GO:0015031">
    <property type="term" value="P:protein transport"/>
    <property type="evidence" value="ECO:0007669"/>
    <property type="project" value="UniProtKB-KW"/>
</dbReference>
<dbReference type="PANTHER" id="PTHR22601">
    <property type="entry name" value="ISP4 LIKE PROTEIN"/>
    <property type="match status" value="1"/>
</dbReference>
<evidence type="ECO:0000256" key="8">
    <source>
        <dbReference type="ARBA" id="ARBA00023136"/>
    </source>
</evidence>
<evidence type="ECO:0000256" key="2">
    <source>
        <dbReference type="ARBA" id="ARBA00008807"/>
    </source>
</evidence>
<feature type="transmembrane region" description="Helical" evidence="9">
    <location>
        <begin position="186"/>
        <end position="204"/>
    </location>
</feature>
<keyword evidence="4 9" id="KW-0812">Transmembrane</keyword>
<protein>
    <submittedName>
        <fullName evidence="10">OPT-domain-containing protein</fullName>
    </submittedName>
</protein>
<dbReference type="OrthoDB" id="9986677at2759"/>
<keyword evidence="8 9" id="KW-0472">Membrane</keyword>
<name>A0A2J6SQ87_9HELO</name>
<dbReference type="Pfam" id="PF03169">
    <property type="entry name" value="OPT"/>
    <property type="match status" value="1"/>
</dbReference>
<feature type="transmembrane region" description="Helical" evidence="9">
    <location>
        <begin position="18"/>
        <end position="42"/>
    </location>
</feature>
<dbReference type="Proteomes" id="UP000235371">
    <property type="component" value="Unassembled WGS sequence"/>
</dbReference>
<evidence type="ECO:0000256" key="3">
    <source>
        <dbReference type="ARBA" id="ARBA00022448"/>
    </source>
</evidence>
<dbReference type="InParanoid" id="A0A2J6SQ87"/>